<dbReference type="EMBL" id="CP042913">
    <property type="protein sequence ID" value="QEG32813.1"/>
    <property type="molecule type" value="Genomic_DNA"/>
</dbReference>
<dbReference type="CDD" id="cd16377">
    <property type="entry name" value="23S_rRNA_IVP_like"/>
    <property type="match status" value="1"/>
</dbReference>
<dbReference type="RefSeq" id="WP_210417844.1">
    <property type="nucleotide sequence ID" value="NZ_CP042913.1"/>
</dbReference>
<gene>
    <name evidence="1" type="ORF">Pr1d_00730</name>
</gene>
<evidence type="ECO:0000313" key="2">
    <source>
        <dbReference type="Proteomes" id="UP000323917"/>
    </source>
</evidence>
<dbReference type="NCBIfam" id="TIGR02436">
    <property type="entry name" value="four helix bundle protein"/>
    <property type="match status" value="1"/>
</dbReference>
<reference evidence="1 2" key="1">
    <citation type="submission" date="2019-08" db="EMBL/GenBank/DDBJ databases">
        <title>Deep-cultivation of Planctomycetes and their phenomic and genomic characterization uncovers novel biology.</title>
        <authorList>
            <person name="Wiegand S."/>
            <person name="Jogler M."/>
            <person name="Boedeker C."/>
            <person name="Pinto D."/>
            <person name="Vollmers J."/>
            <person name="Rivas-Marin E."/>
            <person name="Kohn T."/>
            <person name="Peeters S.H."/>
            <person name="Heuer A."/>
            <person name="Rast P."/>
            <person name="Oberbeckmann S."/>
            <person name="Bunk B."/>
            <person name="Jeske O."/>
            <person name="Meyerdierks A."/>
            <person name="Storesund J.E."/>
            <person name="Kallscheuer N."/>
            <person name="Luecker S."/>
            <person name="Lage O.M."/>
            <person name="Pohl T."/>
            <person name="Merkel B.J."/>
            <person name="Hornburger P."/>
            <person name="Mueller R.-W."/>
            <person name="Bruemmer F."/>
            <person name="Labrenz M."/>
            <person name="Spormann A.M."/>
            <person name="Op den Camp H."/>
            <person name="Overmann J."/>
            <person name="Amann R."/>
            <person name="Jetten M.S.M."/>
            <person name="Mascher T."/>
            <person name="Medema M.H."/>
            <person name="Devos D.P."/>
            <person name="Kaster A.-K."/>
            <person name="Ovreas L."/>
            <person name="Rohde M."/>
            <person name="Galperin M.Y."/>
            <person name="Jogler C."/>
        </authorList>
    </citation>
    <scope>NUCLEOTIDE SEQUENCE [LARGE SCALE GENOMIC DNA]</scope>
    <source>
        <strain evidence="1 2">Pr1d</strain>
    </source>
</reference>
<evidence type="ECO:0008006" key="3">
    <source>
        <dbReference type="Google" id="ProtNLM"/>
    </source>
</evidence>
<dbReference type="Proteomes" id="UP000323917">
    <property type="component" value="Chromosome"/>
</dbReference>
<keyword evidence="2" id="KW-1185">Reference proteome</keyword>
<evidence type="ECO:0000313" key="1">
    <source>
        <dbReference type="EMBL" id="QEG32813.1"/>
    </source>
</evidence>
<accession>A0A5B9QEQ9</accession>
<dbReference type="AlphaFoldDB" id="A0A5B9QEQ9"/>
<dbReference type="Pfam" id="PF05635">
    <property type="entry name" value="23S_rRNA_IVP"/>
    <property type="match status" value="1"/>
</dbReference>
<dbReference type="KEGG" id="bgok:Pr1d_00730"/>
<protein>
    <recommendedName>
        <fullName evidence="3">Four helix bundle protein</fullName>
    </recommendedName>
</protein>
<name>A0A5B9QEQ9_9BACT</name>
<dbReference type="PANTHER" id="PTHR38471">
    <property type="entry name" value="FOUR HELIX BUNDLE PROTEIN"/>
    <property type="match status" value="1"/>
</dbReference>
<dbReference type="InterPro" id="IPR012657">
    <property type="entry name" value="23S_rRNA-intervening_sequence"/>
</dbReference>
<dbReference type="PANTHER" id="PTHR38471:SF2">
    <property type="entry name" value="FOUR HELIX BUNDLE PROTEIN"/>
    <property type="match status" value="1"/>
</dbReference>
<dbReference type="Gene3D" id="1.20.1440.60">
    <property type="entry name" value="23S rRNA-intervening sequence"/>
    <property type="match status" value="1"/>
</dbReference>
<dbReference type="InterPro" id="IPR036583">
    <property type="entry name" value="23S_rRNA_IVS_sf"/>
</dbReference>
<proteinExistence type="predicted"/>
<dbReference type="SUPFAM" id="SSF158446">
    <property type="entry name" value="IVS-encoded protein-like"/>
    <property type="match status" value="1"/>
</dbReference>
<sequence>MSILSYRDLVVWQEGMAIAKEVYKAKEHFPKQKLYGLVSQIRRCSVSIPSNIAEGHARTSTKEYLHHISFVMGSLAELGTQLILSNELQYLDEIIMNSLLERCETLGRRLRSLTSSLKSRVLQSKET</sequence>
<organism evidence="1 2">
    <name type="scientific">Bythopirellula goksoeyrii</name>
    <dbReference type="NCBI Taxonomy" id="1400387"/>
    <lineage>
        <taxon>Bacteria</taxon>
        <taxon>Pseudomonadati</taxon>
        <taxon>Planctomycetota</taxon>
        <taxon>Planctomycetia</taxon>
        <taxon>Pirellulales</taxon>
        <taxon>Lacipirellulaceae</taxon>
        <taxon>Bythopirellula</taxon>
    </lineage>
</organism>